<dbReference type="PRINTS" id="PR00385">
    <property type="entry name" value="P450"/>
</dbReference>
<evidence type="ECO:0000313" key="14">
    <source>
        <dbReference type="EMBL" id="WOG98510.1"/>
    </source>
</evidence>
<dbReference type="Proteomes" id="UP000077755">
    <property type="component" value="Chromosome 4"/>
</dbReference>
<evidence type="ECO:0000256" key="2">
    <source>
        <dbReference type="ARBA" id="ARBA00004111"/>
    </source>
</evidence>
<evidence type="ECO:0000256" key="10">
    <source>
        <dbReference type="ARBA" id="ARBA00023033"/>
    </source>
</evidence>
<comment type="subcellular location">
    <subcellularLocation>
        <location evidence="2">Microsome membrane</location>
        <topology evidence="2">Single-pass membrane protein</topology>
    </subcellularLocation>
</comment>
<dbReference type="PANTHER" id="PTHR47955">
    <property type="entry name" value="CYTOCHROME P450 FAMILY 71 PROTEIN"/>
    <property type="match status" value="1"/>
</dbReference>
<gene>
    <name evidence="13" type="ORF">DCAR_013220</name>
    <name evidence="14" type="ORF">DCAR_0417853</name>
</gene>
<evidence type="ECO:0000256" key="6">
    <source>
        <dbReference type="ARBA" id="ARBA00022824"/>
    </source>
</evidence>
<evidence type="ECO:0000256" key="1">
    <source>
        <dbReference type="ARBA" id="ARBA00001971"/>
    </source>
</evidence>
<dbReference type="InterPro" id="IPR001128">
    <property type="entry name" value="Cyt_P450"/>
</dbReference>
<dbReference type="InterPro" id="IPR002401">
    <property type="entry name" value="Cyt_P450_E_grp-I"/>
</dbReference>
<evidence type="ECO:0000256" key="12">
    <source>
        <dbReference type="RuleBase" id="RU000461"/>
    </source>
</evidence>
<dbReference type="InterPro" id="IPR017972">
    <property type="entry name" value="Cyt_P450_CS"/>
</dbReference>
<dbReference type="Gene3D" id="1.10.630.10">
    <property type="entry name" value="Cytochrome P450"/>
    <property type="match status" value="1"/>
</dbReference>
<dbReference type="FunFam" id="1.10.630.10:FF:000008">
    <property type="entry name" value="Cytochrome P450 71D8"/>
    <property type="match status" value="1"/>
</dbReference>
<dbReference type="Gramene" id="KZM99418">
    <property type="protein sequence ID" value="KZM99418"/>
    <property type="gene ID" value="DCAR_013220"/>
</dbReference>
<dbReference type="GO" id="GO:0020037">
    <property type="term" value="F:heme binding"/>
    <property type="evidence" value="ECO:0007669"/>
    <property type="project" value="InterPro"/>
</dbReference>
<dbReference type="GO" id="GO:0004497">
    <property type="term" value="F:monooxygenase activity"/>
    <property type="evidence" value="ECO:0007669"/>
    <property type="project" value="UniProtKB-KW"/>
</dbReference>
<dbReference type="GO" id="GO:0016705">
    <property type="term" value="F:oxidoreductase activity, acting on paired donors, with incorporation or reduction of molecular oxygen"/>
    <property type="evidence" value="ECO:0007669"/>
    <property type="project" value="InterPro"/>
</dbReference>
<keyword evidence="8 12" id="KW-0560">Oxidoreductase</keyword>
<accession>A0A165YZ71</accession>
<dbReference type="GO" id="GO:0005506">
    <property type="term" value="F:iron ion binding"/>
    <property type="evidence" value="ECO:0007669"/>
    <property type="project" value="InterPro"/>
</dbReference>
<sequence length="503" mass="56536">MEILLTQCLPLMFALFLFIFAVIKTVKVPSNLPPGPWQLPFIGNIHQLVGSLPHRILKDLADKYGPIMSLKLGEVSAVVVSSPEFAQEIMKTHDVSFADRPHLLSGELLAYNSSDILLSPYGEYWRQMRKICTLEVFSAKCVQKFEPIRKEEVENLIKIVSQNEGSAVNISELLFSLTTGVTARAVLGKKIKDTEVFASFLRETVELSSGFGVADIYPSLKFLHLISGVQGKLEKLHVKIDRILENIISDHRDRKSGVEHQDLIDVLLSIQKQGYLQPALPDKNIKAVILGIVSAGSETSSITMTWAISEMLRNPRVMEKAQAELRKVFDSGVDIDETRLHELNYLKMVVKEALRLHPPTPLSIPRECRQQCQINGFNIPVKTKVLVNVWAIGRDPKDWADAESFMPERFENSSVDFRGTDFEYLPFGAGRRICPGMLFSLPAMLLPLAHLLYHFDWKLPGGLKSEELDMTEAYGVTCGRKHDLYVVPTAYTPQKMAKANTTF</sequence>
<evidence type="ECO:0000256" key="11">
    <source>
        <dbReference type="PIRSR" id="PIRSR602401-1"/>
    </source>
</evidence>
<dbReference type="SUPFAM" id="SSF48264">
    <property type="entry name" value="Cytochrome P450"/>
    <property type="match status" value="1"/>
</dbReference>
<evidence type="ECO:0000256" key="4">
    <source>
        <dbReference type="ARBA" id="ARBA00022617"/>
    </source>
</evidence>
<dbReference type="CDD" id="cd11072">
    <property type="entry name" value="CYP71-like"/>
    <property type="match status" value="1"/>
</dbReference>
<keyword evidence="7" id="KW-0492">Microsome</keyword>
<evidence type="ECO:0000256" key="5">
    <source>
        <dbReference type="ARBA" id="ARBA00022723"/>
    </source>
</evidence>
<dbReference type="EMBL" id="LNRQ01000004">
    <property type="protein sequence ID" value="KZM99418.1"/>
    <property type="molecule type" value="Genomic_DNA"/>
</dbReference>
<keyword evidence="4 11" id="KW-0349">Heme</keyword>
<evidence type="ECO:0000256" key="9">
    <source>
        <dbReference type="ARBA" id="ARBA00023004"/>
    </source>
</evidence>
<organism evidence="13">
    <name type="scientific">Daucus carota subsp. sativus</name>
    <name type="common">Carrot</name>
    <dbReference type="NCBI Taxonomy" id="79200"/>
    <lineage>
        <taxon>Eukaryota</taxon>
        <taxon>Viridiplantae</taxon>
        <taxon>Streptophyta</taxon>
        <taxon>Embryophyta</taxon>
        <taxon>Tracheophyta</taxon>
        <taxon>Spermatophyta</taxon>
        <taxon>Magnoliopsida</taxon>
        <taxon>eudicotyledons</taxon>
        <taxon>Gunneridae</taxon>
        <taxon>Pentapetalae</taxon>
        <taxon>asterids</taxon>
        <taxon>campanulids</taxon>
        <taxon>Apiales</taxon>
        <taxon>Apiaceae</taxon>
        <taxon>Apioideae</taxon>
        <taxon>Scandiceae</taxon>
        <taxon>Daucinae</taxon>
        <taxon>Daucus</taxon>
        <taxon>Daucus sect. Daucus</taxon>
    </lineage>
</organism>
<dbReference type="InterPro" id="IPR036396">
    <property type="entry name" value="Cyt_P450_sf"/>
</dbReference>
<keyword evidence="6" id="KW-0256">Endoplasmic reticulum</keyword>
<dbReference type="PRINTS" id="PR00463">
    <property type="entry name" value="EP450I"/>
</dbReference>
<keyword evidence="15" id="KW-1185">Reference proteome</keyword>
<evidence type="ECO:0008006" key="16">
    <source>
        <dbReference type="Google" id="ProtNLM"/>
    </source>
</evidence>
<dbReference type="Pfam" id="PF00067">
    <property type="entry name" value="p450"/>
    <property type="match status" value="1"/>
</dbReference>
<name>A0A165YZ71_DAUCS</name>
<protein>
    <recommendedName>
        <fullName evidence="16">Cytochrome P450</fullName>
    </recommendedName>
</protein>
<dbReference type="PANTHER" id="PTHR47955:SF8">
    <property type="entry name" value="CYTOCHROME P450 71D11-LIKE"/>
    <property type="match status" value="1"/>
</dbReference>
<keyword evidence="10 12" id="KW-0503">Monooxygenase</keyword>
<reference evidence="14" key="2">
    <citation type="submission" date="2022-03" db="EMBL/GenBank/DDBJ databases">
        <title>Draft title - Genomic analysis of global carrot germplasm unveils the trajectory of domestication and the origin of high carotenoid orange carrot.</title>
        <authorList>
            <person name="Iorizzo M."/>
            <person name="Ellison S."/>
            <person name="Senalik D."/>
            <person name="Macko-Podgorni A."/>
            <person name="Grzebelus D."/>
            <person name="Bostan H."/>
            <person name="Rolling W."/>
            <person name="Curaba J."/>
            <person name="Simon P."/>
        </authorList>
    </citation>
    <scope>NUCLEOTIDE SEQUENCE</scope>
    <source>
        <tissue evidence="14">Leaf</tissue>
    </source>
</reference>
<evidence type="ECO:0000256" key="3">
    <source>
        <dbReference type="ARBA" id="ARBA00010617"/>
    </source>
</evidence>
<comment type="similarity">
    <text evidence="3 12">Belongs to the cytochrome P450 family.</text>
</comment>
<dbReference type="OMA" id="REVMGYD"/>
<dbReference type="OrthoDB" id="2789670at2759"/>
<reference evidence="13" key="1">
    <citation type="journal article" date="2016" name="Nat. Genet.">
        <title>A high-quality carrot genome assembly provides new insights into carotenoid accumulation and asterid genome evolution.</title>
        <authorList>
            <person name="Iorizzo M."/>
            <person name="Ellison S."/>
            <person name="Senalik D."/>
            <person name="Zeng P."/>
            <person name="Satapoomin P."/>
            <person name="Huang J."/>
            <person name="Bowman M."/>
            <person name="Iovene M."/>
            <person name="Sanseverino W."/>
            <person name="Cavagnaro P."/>
            <person name="Yildiz M."/>
            <person name="Macko-Podgorni A."/>
            <person name="Moranska E."/>
            <person name="Grzebelus E."/>
            <person name="Grzebelus D."/>
            <person name="Ashrafi H."/>
            <person name="Zheng Z."/>
            <person name="Cheng S."/>
            <person name="Spooner D."/>
            <person name="Van Deynze A."/>
            <person name="Simon P."/>
        </authorList>
    </citation>
    <scope>NUCLEOTIDE SEQUENCE [LARGE SCALE GENOMIC DNA]</scope>
    <source>
        <tissue evidence="13">Leaf</tissue>
    </source>
</reference>
<dbReference type="PROSITE" id="PS00086">
    <property type="entry name" value="CYTOCHROME_P450"/>
    <property type="match status" value="1"/>
</dbReference>
<proteinExistence type="inferred from homology"/>
<feature type="binding site" description="axial binding residue" evidence="11">
    <location>
        <position position="434"/>
    </location>
    <ligand>
        <name>heme</name>
        <dbReference type="ChEBI" id="CHEBI:30413"/>
    </ligand>
    <ligandPart>
        <name>Fe</name>
        <dbReference type="ChEBI" id="CHEBI:18248"/>
    </ligandPart>
</feature>
<dbReference type="KEGG" id="dcr:108219403"/>
<evidence type="ECO:0000313" key="13">
    <source>
        <dbReference type="EMBL" id="KZM99418.1"/>
    </source>
</evidence>
<dbReference type="STRING" id="79200.A0A165YZ71"/>
<dbReference type="AlphaFoldDB" id="A0A165YZ71"/>
<comment type="cofactor">
    <cofactor evidence="1 11">
        <name>heme</name>
        <dbReference type="ChEBI" id="CHEBI:30413"/>
    </cofactor>
</comment>
<evidence type="ECO:0000256" key="8">
    <source>
        <dbReference type="ARBA" id="ARBA00023002"/>
    </source>
</evidence>
<keyword evidence="5 11" id="KW-0479">Metal-binding</keyword>
<evidence type="ECO:0000256" key="7">
    <source>
        <dbReference type="ARBA" id="ARBA00022848"/>
    </source>
</evidence>
<dbReference type="EMBL" id="CP093346">
    <property type="protein sequence ID" value="WOG98510.1"/>
    <property type="molecule type" value="Genomic_DNA"/>
</dbReference>
<evidence type="ECO:0000313" key="15">
    <source>
        <dbReference type="Proteomes" id="UP000077755"/>
    </source>
</evidence>
<keyword evidence="9 11" id="KW-0408">Iron</keyword>